<keyword evidence="4" id="KW-1185">Reference proteome</keyword>
<dbReference type="InterPro" id="IPR036196">
    <property type="entry name" value="Ptyr_pPase_sf"/>
</dbReference>
<protein>
    <submittedName>
        <fullName evidence="3">Arsenate reductase</fullName>
    </submittedName>
</protein>
<dbReference type="InterPro" id="IPR023485">
    <property type="entry name" value="Ptyr_pPase"/>
</dbReference>
<feature type="domain" description="Phosphotyrosine protein phosphatase I" evidence="2">
    <location>
        <begin position="3"/>
        <end position="136"/>
    </location>
</feature>
<dbReference type="GO" id="GO:0046685">
    <property type="term" value="P:response to arsenic-containing substance"/>
    <property type="evidence" value="ECO:0007669"/>
    <property type="project" value="UniProtKB-KW"/>
</dbReference>
<gene>
    <name evidence="3" type="ORF">SAMN06265340_104116</name>
</gene>
<sequence>MKKKVLFVCTHNSARSQMAEGILRAVYGDRYDVYSAGTKSTGVNKYAVKVMREIGIDISSHTSKKVEELKGIEFDVVVTVCDSAKESCPYIPGAKRYVHKSFKDPSSATGDEEEILETFRKVRDEIKSWIVEEFSN</sequence>
<dbReference type="SMART" id="SM00226">
    <property type="entry name" value="LMWPc"/>
    <property type="match status" value="1"/>
</dbReference>
<accession>A0A238YRK8</accession>
<dbReference type="CDD" id="cd16345">
    <property type="entry name" value="LMWP_ArsC"/>
    <property type="match status" value="1"/>
</dbReference>
<name>A0A238YRK8_9BACT</name>
<dbReference type="EMBL" id="FZOB01000004">
    <property type="protein sequence ID" value="SNR73448.1"/>
    <property type="molecule type" value="Genomic_DNA"/>
</dbReference>
<dbReference type="Proteomes" id="UP000198405">
    <property type="component" value="Unassembled WGS sequence"/>
</dbReference>
<evidence type="ECO:0000259" key="2">
    <source>
        <dbReference type="SMART" id="SM00226"/>
    </source>
</evidence>
<dbReference type="PANTHER" id="PTHR43428">
    <property type="entry name" value="ARSENATE REDUCTASE"/>
    <property type="match status" value="1"/>
</dbReference>
<reference evidence="4" key="1">
    <citation type="submission" date="2017-06" db="EMBL/GenBank/DDBJ databases">
        <authorList>
            <person name="Varghese N."/>
            <person name="Submissions S."/>
        </authorList>
    </citation>
    <scope>NUCLEOTIDE SEQUENCE [LARGE SCALE GENOMIC DNA]</scope>
    <source>
        <strain evidence="4">DSM 15668</strain>
    </source>
</reference>
<dbReference type="AlphaFoldDB" id="A0A238YRK8"/>
<organism evidence="3 4">
    <name type="scientific">Desulfurobacterium atlanticum</name>
    <dbReference type="NCBI Taxonomy" id="240169"/>
    <lineage>
        <taxon>Bacteria</taxon>
        <taxon>Pseudomonadati</taxon>
        <taxon>Aquificota</taxon>
        <taxon>Aquificia</taxon>
        <taxon>Desulfurobacteriales</taxon>
        <taxon>Desulfurobacteriaceae</taxon>
        <taxon>Desulfurobacterium</taxon>
    </lineage>
</organism>
<dbReference type="RefSeq" id="WP_089322863.1">
    <property type="nucleotide sequence ID" value="NZ_FZOB01000004.1"/>
</dbReference>
<evidence type="ECO:0000256" key="1">
    <source>
        <dbReference type="ARBA" id="ARBA00022849"/>
    </source>
</evidence>
<evidence type="ECO:0000313" key="4">
    <source>
        <dbReference type="Proteomes" id="UP000198405"/>
    </source>
</evidence>
<dbReference type="Gene3D" id="3.40.50.2300">
    <property type="match status" value="1"/>
</dbReference>
<dbReference type="Pfam" id="PF01451">
    <property type="entry name" value="LMWPc"/>
    <property type="match status" value="1"/>
</dbReference>
<dbReference type="SUPFAM" id="SSF52788">
    <property type="entry name" value="Phosphotyrosine protein phosphatases I"/>
    <property type="match status" value="1"/>
</dbReference>
<proteinExistence type="predicted"/>
<dbReference type="PANTHER" id="PTHR43428:SF1">
    <property type="entry name" value="ARSENATE REDUCTASE"/>
    <property type="match status" value="1"/>
</dbReference>
<keyword evidence="1" id="KW-0059">Arsenical resistance</keyword>
<evidence type="ECO:0000313" key="3">
    <source>
        <dbReference type="EMBL" id="SNR73448.1"/>
    </source>
</evidence>
<dbReference type="OrthoDB" id="9784339at2"/>